<dbReference type="Pfam" id="PF00153">
    <property type="entry name" value="Mito_carr"/>
    <property type="match status" value="3"/>
</dbReference>
<evidence type="ECO:0000313" key="9">
    <source>
        <dbReference type="EMBL" id="CAK9042453.1"/>
    </source>
</evidence>
<reference evidence="9 10" key="1">
    <citation type="submission" date="2024-02" db="EMBL/GenBank/DDBJ databases">
        <authorList>
            <person name="Chen Y."/>
            <person name="Shah S."/>
            <person name="Dougan E. K."/>
            <person name="Thang M."/>
            <person name="Chan C."/>
        </authorList>
    </citation>
    <scope>NUCLEOTIDE SEQUENCE [LARGE SCALE GENOMIC DNA]</scope>
</reference>
<organism evidence="9 10">
    <name type="scientific">Durusdinium trenchii</name>
    <dbReference type="NCBI Taxonomy" id="1381693"/>
    <lineage>
        <taxon>Eukaryota</taxon>
        <taxon>Sar</taxon>
        <taxon>Alveolata</taxon>
        <taxon>Dinophyceae</taxon>
        <taxon>Suessiales</taxon>
        <taxon>Symbiodiniaceae</taxon>
        <taxon>Durusdinium</taxon>
    </lineage>
</organism>
<keyword evidence="4" id="KW-0677">Repeat</keyword>
<dbReference type="EMBL" id="CAXAMM010017964">
    <property type="protein sequence ID" value="CAK9042453.1"/>
    <property type="molecule type" value="Genomic_DNA"/>
</dbReference>
<protein>
    <recommendedName>
        <fullName evidence="11">Mitochondrial carrier protein</fullName>
    </recommendedName>
</protein>
<dbReference type="SUPFAM" id="SSF103506">
    <property type="entry name" value="Mitochondrial carrier"/>
    <property type="match status" value="1"/>
</dbReference>
<dbReference type="InterPro" id="IPR002067">
    <property type="entry name" value="MCP"/>
</dbReference>
<evidence type="ECO:0000256" key="3">
    <source>
        <dbReference type="ARBA" id="ARBA00022692"/>
    </source>
</evidence>
<gene>
    <name evidence="9" type="ORF">SCF082_LOCUS24422</name>
</gene>
<evidence type="ECO:0000256" key="5">
    <source>
        <dbReference type="ARBA" id="ARBA00023136"/>
    </source>
</evidence>
<dbReference type="PROSITE" id="PS50920">
    <property type="entry name" value="SOLCAR"/>
    <property type="match status" value="3"/>
</dbReference>
<keyword evidence="2 7" id="KW-0813">Transport</keyword>
<comment type="similarity">
    <text evidence="7">Belongs to the mitochondrial carrier (TC 2.A.29) family.</text>
</comment>
<dbReference type="PRINTS" id="PR00926">
    <property type="entry name" value="MITOCARRIER"/>
</dbReference>
<accession>A0ABP0LUM9</accession>
<dbReference type="InterPro" id="IPR023395">
    <property type="entry name" value="MCP_dom_sf"/>
</dbReference>
<evidence type="ECO:0000256" key="2">
    <source>
        <dbReference type="ARBA" id="ARBA00022448"/>
    </source>
</evidence>
<feature type="repeat" description="Solcar" evidence="6">
    <location>
        <begin position="174"/>
        <end position="257"/>
    </location>
</feature>
<evidence type="ECO:0000256" key="1">
    <source>
        <dbReference type="ARBA" id="ARBA00004141"/>
    </source>
</evidence>
<feature type="repeat" description="Solcar" evidence="6">
    <location>
        <begin position="272"/>
        <end position="356"/>
    </location>
</feature>
<evidence type="ECO:0000256" key="4">
    <source>
        <dbReference type="ARBA" id="ARBA00022737"/>
    </source>
</evidence>
<dbReference type="Gene3D" id="1.50.40.10">
    <property type="entry name" value="Mitochondrial carrier domain"/>
    <property type="match status" value="1"/>
</dbReference>
<feature type="non-terminal residue" evidence="9">
    <location>
        <position position="1"/>
    </location>
</feature>
<keyword evidence="3 6" id="KW-0812">Transmembrane</keyword>
<comment type="caution">
    <text evidence="9">The sequence shown here is derived from an EMBL/GenBank/DDBJ whole genome shotgun (WGS) entry which is preliminary data.</text>
</comment>
<keyword evidence="5 6" id="KW-0472">Membrane</keyword>
<dbReference type="Proteomes" id="UP001642464">
    <property type="component" value="Unassembled WGS sequence"/>
</dbReference>
<feature type="region of interest" description="Disordered" evidence="8">
    <location>
        <begin position="1"/>
        <end position="20"/>
    </location>
</feature>
<dbReference type="PANTHER" id="PTHR24089">
    <property type="entry name" value="SOLUTE CARRIER FAMILY 25"/>
    <property type="match status" value="1"/>
</dbReference>
<keyword evidence="10" id="KW-1185">Reference proteome</keyword>
<evidence type="ECO:0000256" key="6">
    <source>
        <dbReference type="PROSITE-ProRule" id="PRU00282"/>
    </source>
</evidence>
<proteinExistence type="inferred from homology"/>
<dbReference type="InterPro" id="IPR018108">
    <property type="entry name" value="MCP_transmembrane"/>
</dbReference>
<name>A0ABP0LUM9_9DINO</name>
<feature type="repeat" description="Solcar" evidence="6">
    <location>
        <begin position="77"/>
        <end position="166"/>
    </location>
</feature>
<comment type="subcellular location">
    <subcellularLocation>
        <location evidence="1">Membrane</location>
        <topology evidence="1">Multi-pass membrane protein</topology>
    </subcellularLocation>
</comment>
<sequence>DAEEALRAAQEKLDKAKEDLDKAKDSTMTALTEDRIAQLSRDELINVVTQLRHQVETMEQREQSAQEAVVKTRLERIKTVTSLACGGAAGAIARSTVAPLDRVKIMMQTSHLTGTEGKYRSVFGTARQIVADEGILRLWRGNLTNCVRVVPHTATQFVSYDKYKNLLINEGEKMTIPIRLLSGALAGMTAATVTHPMDVVRIRLQTQPELKGVRDAVRSVYMENGLRTFYKGYTPAMLSLSPFIAINFASFDTLKTWYYGDVKMSKKELQQRNPAVILGLGATAGIIAQTACYPLDTVRRRMQLAGKTYSSTANAFATILKEEGFLGFYKGMSANAMKVVPNNAIRFAAYEVLKGMFMSDEAIARTEQTFRSLRTFKSGS</sequence>
<evidence type="ECO:0000256" key="8">
    <source>
        <dbReference type="SAM" id="MobiDB-lite"/>
    </source>
</evidence>
<evidence type="ECO:0008006" key="11">
    <source>
        <dbReference type="Google" id="ProtNLM"/>
    </source>
</evidence>
<evidence type="ECO:0000256" key="7">
    <source>
        <dbReference type="RuleBase" id="RU000488"/>
    </source>
</evidence>
<evidence type="ECO:0000313" key="10">
    <source>
        <dbReference type="Proteomes" id="UP001642464"/>
    </source>
</evidence>